<organism evidence="2 3">
    <name type="scientific">Pelomonas dachongensis</name>
    <dbReference type="NCBI Taxonomy" id="3299029"/>
    <lineage>
        <taxon>Bacteria</taxon>
        <taxon>Pseudomonadati</taxon>
        <taxon>Pseudomonadota</taxon>
        <taxon>Betaproteobacteria</taxon>
        <taxon>Burkholderiales</taxon>
        <taxon>Sphaerotilaceae</taxon>
        <taxon>Roseateles</taxon>
    </lineage>
</organism>
<evidence type="ECO:0000313" key="2">
    <source>
        <dbReference type="EMBL" id="MFG6412469.1"/>
    </source>
</evidence>
<evidence type="ECO:0000313" key="3">
    <source>
        <dbReference type="Proteomes" id="UP001606300"/>
    </source>
</evidence>
<dbReference type="Proteomes" id="UP001606300">
    <property type="component" value="Unassembled WGS sequence"/>
</dbReference>
<name>A0ABW7EG83_9BURK</name>
<accession>A0ABW7EG83</accession>
<reference evidence="2 3" key="1">
    <citation type="submission" date="2024-09" db="EMBL/GenBank/DDBJ databases">
        <title>Novel species of the genus Pelomonas and Roseateles isolated from streams.</title>
        <authorList>
            <person name="Lu H."/>
        </authorList>
    </citation>
    <scope>NUCLEOTIDE SEQUENCE [LARGE SCALE GENOMIC DNA]</scope>
    <source>
        <strain evidence="2 3">DC23W</strain>
    </source>
</reference>
<sequence>MANFAAEFPVNPKWSVADVARLACRWITGSPHTAFASDALDTFPNNGELTVSAGVEHVVLAHAKTASGEIGGLRYERTEDGLAWTTSIVSLKTDGQHLLRMEVVCEALTTQVRLPPPKKPYFIKQALTELGGGDDGEVPVTDRPFRLSAGEENVAASLILGTARNSLPIVYVSAGVDDRPMVDPDELARYVGGLAHVVVEPSRSFSYGVKRLTKSRNVFGGTVGVYWPNSDRRNSYFSDDGDSDRASRALAIDIAKDIRVALSNRRQSSDCTWAHLKEAVAKNTYEQLKLAGSTEVDKFISAFDDESKAKELVITERGQEIDRLKADLRRLRSIEQSSEAGLLKHGSEADLYDGEVRDIVLAALKDALDRVAQPGSRRDHVLRDLLEANELGGEAEKMREELKGLLRDYRSMDGKTKTALTRLGFDLSDDGKHWKAIFQGDPRYTFAFPKTGSDHRGGLNMVSDINSKLF</sequence>
<comment type="caution">
    <text evidence="2">The sequence shown here is derived from an EMBL/GenBank/DDBJ whole genome shotgun (WGS) entry which is preliminary data.</text>
</comment>
<protein>
    <submittedName>
        <fullName evidence="2">Uncharacterized protein</fullName>
    </submittedName>
</protein>
<gene>
    <name evidence="2" type="ORF">ACG02S_01005</name>
</gene>
<keyword evidence="1" id="KW-0175">Coiled coil</keyword>
<dbReference type="RefSeq" id="WP_394468575.1">
    <property type="nucleotide sequence ID" value="NZ_JBIGHY010000001.1"/>
</dbReference>
<feature type="coiled-coil region" evidence="1">
    <location>
        <begin position="388"/>
        <end position="415"/>
    </location>
</feature>
<keyword evidence="3" id="KW-1185">Reference proteome</keyword>
<proteinExistence type="predicted"/>
<evidence type="ECO:0000256" key="1">
    <source>
        <dbReference type="SAM" id="Coils"/>
    </source>
</evidence>
<dbReference type="EMBL" id="JBIGHY010000001">
    <property type="protein sequence ID" value="MFG6412469.1"/>
    <property type="molecule type" value="Genomic_DNA"/>
</dbReference>